<dbReference type="InterPro" id="IPR006076">
    <property type="entry name" value="FAD-dep_OxRdtase"/>
</dbReference>
<gene>
    <name evidence="7" type="primary">lhgO</name>
    <name evidence="7" type="ORF">ACFSE6_08565</name>
</gene>
<accession>A0ABW4L770</accession>
<keyword evidence="8" id="KW-1185">Reference proteome</keyword>
<evidence type="ECO:0000313" key="7">
    <source>
        <dbReference type="EMBL" id="MFD1717884.1"/>
    </source>
</evidence>
<dbReference type="SUPFAM" id="SSF51905">
    <property type="entry name" value="FAD/NAD(P)-binding domain"/>
    <property type="match status" value="1"/>
</dbReference>
<keyword evidence="4 7" id="KW-0560">Oxidoreductase</keyword>
<protein>
    <submittedName>
        <fullName evidence="7">L-2-hydroxyglutarate oxidase</fullName>
        <ecNumber evidence="7">1.1.3.-</ecNumber>
    </submittedName>
</protein>
<feature type="domain" description="FAD dependent oxidoreductase" evidence="6">
    <location>
        <begin position="5"/>
        <end position="387"/>
    </location>
</feature>
<evidence type="ECO:0000256" key="4">
    <source>
        <dbReference type="ARBA" id="ARBA00023002"/>
    </source>
</evidence>
<dbReference type="Gene3D" id="3.30.9.10">
    <property type="entry name" value="D-Amino Acid Oxidase, subunit A, domain 2"/>
    <property type="match status" value="1"/>
</dbReference>
<dbReference type="Proteomes" id="UP001597277">
    <property type="component" value="Unassembled WGS sequence"/>
</dbReference>
<dbReference type="PANTHER" id="PTHR43104">
    <property type="entry name" value="L-2-HYDROXYGLUTARATE DEHYDROGENASE, MITOCHONDRIAL"/>
    <property type="match status" value="1"/>
</dbReference>
<proteinExistence type="inferred from homology"/>
<organism evidence="7 8">
    <name type="scientific">Georgenia deserti</name>
    <dbReference type="NCBI Taxonomy" id="2093781"/>
    <lineage>
        <taxon>Bacteria</taxon>
        <taxon>Bacillati</taxon>
        <taxon>Actinomycetota</taxon>
        <taxon>Actinomycetes</taxon>
        <taxon>Micrococcales</taxon>
        <taxon>Bogoriellaceae</taxon>
        <taxon>Georgenia</taxon>
    </lineage>
</organism>
<dbReference type="EMBL" id="JBHUEE010000004">
    <property type="protein sequence ID" value="MFD1717884.1"/>
    <property type="molecule type" value="Genomic_DNA"/>
</dbReference>
<dbReference type="GO" id="GO:0016491">
    <property type="term" value="F:oxidoreductase activity"/>
    <property type="evidence" value="ECO:0007669"/>
    <property type="project" value="UniProtKB-KW"/>
</dbReference>
<evidence type="ECO:0000313" key="8">
    <source>
        <dbReference type="Proteomes" id="UP001597277"/>
    </source>
</evidence>
<comment type="caution">
    <text evidence="7">The sequence shown here is derived from an EMBL/GenBank/DDBJ whole genome shotgun (WGS) entry which is preliminary data.</text>
</comment>
<dbReference type="Gene3D" id="3.50.50.60">
    <property type="entry name" value="FAD/NAD(P)-binding domain"/>
    <property type="match status" value="1"/>
</dbReference>
<evidence type="ECO:0000256" key="2">
    <source>
        <dbReference type="ARBA" id="ARBA00022630"/>
    </source>
</evidence>
<sequence length="394" mass="42149">MSGTVVVVGGGLVGLAVAHALVGRGREVVVVEKEPDWARHQSGHNSGVIHSGLYYRPGSLKARLATEAARTLPEVCAEWGVTARRTGKLVVATRTEELPRLHALHERGLANGVPVDLLSPAAAREIEPHVACVAALHVHSTGVCDFPGLARALAERLAAAGAELRTSERVTALDRGHGRVRVVTDRGEISATHAVVCAGLQADAFLAPAARRQVRIVPFRGEYWTLRRPDLVRGLVYPVPDPTMPFLGVHLTRGWDGEVHVGPNAVLALAREGYRRRDVDPREAADALGFAGLWRLGRRYAVTGAQEAWRSLVPPAFLRTVRRMLAEVSAEDLQRRPAGVRAQAVLRDGSPADDFVVRGGPLVTHVVNAPSPGATACLQIGAHVAERLLARAAL</sequence>
<dbReference type="Pfam" id="PF01266">
    <property type="entry name" value="DAO"/>
    <property type="match status" value="1"/>
</dbReference>
<evidence type="ECO:0000256" key="5">
    <source>
        <dbReference type="ARBA" id="ARBA00037941"/>
    </source>
</evidence>
<evidence type="ECO:0000256" key="1">
    <source>
        <dbReference type="ARBA" id="ARBA00001974"/>
    </source>
</evidence>
<dbReference type="PANTHER" id="PTHR43104:SF2">
    <property type="entry name" value="L-2-HYDROXYGLUTARATE DEHYDROGENASE, MITOCHONDRIAL"/>
    <property type="match status" value="1"/>
</dbReference>
<dbReference type="NCBIfam" id="NF008726">
    <property type="entry name" value="PRK11728.1"/>
    <property type="match status" value="1"/>
</dbReference>
<name>A0ABW4L770_9MICO</name>
<dbReference type="RefSeq" id="WP_388005078.1">
    <property type="nucleotide sequence ID" value="NZ_JBHUEE010000004.1"/>
</dbReference>
<reference evidence="8" key="1">
    <citation type="journal article" date="2019" name="Int. J. Syst. Evol. Microbiol.">
        <title>The Global Catalogue of Microorganisms (GCM) 10K type strain sequencing project: providing services to taxonomists for standard genome sequencing and annotation.</title>
        <authorList>
            <consortium name="The Broad Institute Genomics Platform"/>
            <consortium name="The Broad Institute Genome Sequencing Center for Infectious Disease"/>
            <person name="Wu L."/>
            <person name="Ma J."/>
        </authorList>
    </citation>
    <scope>NUCLEOTIDE SEQUENCE [LARGE SCALE GENOMIC DNA]</scope>
    <source>
        <strain evidence="8">JCM 17130</strain>
    </source>
</reference>
<comment type="cofactor">
    <cofactor evidence="1">
        <name>FAD</name>
        <dbReference type="ChEBI" id="CHEBI:57692"/>
    </cofactor>
</comment>
<evidence type="ECO:0000259" key="6">
    <source>
        <dbReference type="Pfam" id="PF01266"/>
    </source>
</evidence>
<evidence type="ECO:0000256" key="3">
    <source>
        <dbReference type="ARBA" id="ARBA00022827"/>
    </source>
</evidence>
<comment type="similarity">
    <text evidence="5">Belongs to the L2HGDH family.</text>
</comment>
<dbReference type="InterPro" id="IPR036188">
    <property type="entry name" value="FAD/NAD-bd_sf"/>
</dbReference>
<keyword evidence="3" id="KW-0274">FAD</keyword>
<dbReference type="EC" id="1.1.3.-" evidence="7"/>
<keyword evidence="2" id="KW-0285">Flavoprotein</keyword>